<name>A0AAV6LSP3_9ERIC</name>
<keyword evidence="1" id="KW-0812">Transmembrane</keyword>
<dbReference type="EMBL" id="JACTNZ010000001">
    <property type="protein sequence ID" value="KAG5567318.1"/>
    <property type="molecule type" value="Genomic_DNA"/>
</dbReference>
<dbReference type="Proteomes" id="UP000823749">
    <property type="component" value="Chromosome 1"/>
</dbReference>
<proteinExistence type="predicted"/>
<sequence>MMGRVADPNVSDVCFCENALKLTVKAVDSISFFLLTSSFSLVLTCFLLSSFDFALKIITSKFHHDVCVLLYGKGHLVIIR</sequence>
<keyword evidence="1" id="KW-1133">Transmembrane helix</keyword>
<gene>
    <name evidence="2" type="ORF">RHGRI_002773</name>
</gene>
<protein>
    <submittedName>
        <fullName evidence="2">Uncharacterized protein</fullName>
    </submittedName>
</protein>
<keyword evidence="1" id="KW-0472">Membrane</keyword>
<organism evidence="2 3">
    <name type="scientific">Rhododendron griersonianum</name>
    <dbReference type="NCBI Taxonomy" id="479676"/>
    <lineage>
        <taxon>Eukaryota</taxon>
        <taxon>Viridiplantae</taxon>
        <taxon>Streptophyta</taxon>
        <taxon>Embryophyta</taxon>
        <taxon>Tracheophyta</taxon>
        <taxon>Spermatophyta</taxon>
        <taxon>Magnoliopsida</taxon>
        <taxon>eudicotyledons</taxon>
        <taxon>Gunneridae</taxon>
        <taxon>Pentapetalae</taxon>
        <taxon>asterids</taxon>
        <taxon>Ericales</taxon>
        <taxon>Ericaceae</taxon>
        <taxon>Ericoideae</taxon>
        <taxon>Rhodoreae</taxon>
        <taxon>Rhododendron</taxon>
    </lineage>
</organism>
<comment type="caution">
    <text evidence="2">The sequence shown here is derived from an EMBL/GenBank/DDBJ whole genome shotgun (WGS) entry which is preliminary data.</text>
</comment>
<reference evidence="2" key="1">
    <citation type="submission" date="2020-08" db="EMBL/GenBank/DDBJ databases">
        <title>Plant Genome Project.</title>
        <authorList>
            <person name="Zhang R.-G."/>
        </authorList>
    </citation>
    <scope>NUCLEOTIDE SEQUENCE</scope>
    <source>
        <strain evidence="2">WSP0</strain>
        <tissue evidence="2">Leaf</tissue>
    </source>
</reference>
<dbReference type="AlphaFoldDB" id="A0AAV6LSP3"/>
<accession>A0AAV6LSP3</accession>
<evidence type="ECO:0000313" key="2">
    <source>
        <dbReference type="EMBL" id="KAG5567318.1"/>
    </source>
</evidence>
<feature type="transmembrane region" description="Helical" evidence="1">
    <location>
        <begin position="30"/>
        <end position="55"/>
    </location>
</feature>
<evidence type="ECO:0000313" key="3">
    <source>
        <dbReference type="Proteomes" id="UP000823749"/>
    </source>
</evidence>
<evidence type="ECO:0000256" key="1">
    <source>
        <dbReference type="SAM" id="Phobius"/>
    </source>
</evidence>
<keyword evidence="3" id="KW-1185">Reference proteome</keyword>